<evidence type="ECO:0000259" key="2">
    <source>
        <dbReference type="Pfam" id="PF22963"/>
    </source>
</evidence>
<reference evidence="4" key="1">
    <citation type="submission" date="2025-08" db="UniProtKB">
        <authorList>
            <consortium name="Ensembl"/>
        </authorList>
    </citation>
    <scope>IDENTIFICATION</scope>
</reference>
<keyword evidence="5" id="KW-1185">Reference proteome</keyword>
<name>A0A674JJV5_9SAUR</name>
<dbReference type="Proteomes" id="UP000472274">
    <property type="component" value="Unplaced"/>
</dbReference>
<protein>
    <recommendedName>
        <fullName evidence="6">Nucleoporin 210 like</fullName>
    </recommendedName>
</protein>
<reference evidence="4" key="2">
    <citation type="submission" date="2025-09" db="UniProtKB">
        <authorList>
            <consortium name="Ensembl"/>
        </authorList>
    </citation>
    <scope>IDENTIFICATION</scope>
</reference>
<dbReference type="AlphaFoldDB" id="A0A674JJV5"/>
<proteinExistence type="predicted"/>
<dbReference type="GO" id="GO:0005643">
    <property type="term" value="C:nuclear pore"/>
    <property type="evidence" value="ECO:0007669"/>
    <property type="project" value="TreeGrafter"/>
</dbReference>
<feature type="signal peptide" evidence="1">
    <location>
        <begin position="1"/>
        <end position="35"/>
    </location>
</feature>
<evidence type="ECO:0000259" key="3">
    <source>
        <dbReference type="Pfam" id="PF22969"/>
    </source>
</evidence>
<evidence type="ECO:0000313" key="4">
    <source>
        <dbReference type="Ensembl" id="ENSTMTP00000021610.1"/>
    </source>
</evidence>
<evidence type="ECO:0000256" key="1">
    <source>
        <dbReference type="SAM" id="SignalP"/>
    </source>
</evidence>
<dbReference type="InterPro" id="IPR055098">
    <property type="entry name" value="Ig_NUP210_3rd"/>
</dbReference>
<dbReference type="PANTHER" id="PTHR23019:SF1">
    <property type="entry name" value="NUCLEAR PORE MEMBRANE GLYCOPROTEIN 210-LIKE"/>
    <property type="match status" value="1"/>
</dbReference>
<dbReference type="Ensembl" id="ENSTMTT00000022377.1">
    <property type="protein sequence ID" value="ENSTMTP00000021610.1"/>
    <property type="gene ID" value="ENSTMTG00000015798.1"/>
</dbReference>
<dbReference type="InParanoid" id="A0A674JJV5"/>
<dbReference type="InterPro" id="IPR045197">
    <property type="entry name" value="NUP210-like"/>
</dbReference>
<dbReference type="InterPro" id="IPR055097">
    <property type="entry name" value="Ig_NUP210_2nd"/>
</dbReference>
<dbReference type="Pfam" id="PF22963">
    <property type="entry name" value="Ig_NUP210_3rd"/>
    <property type="match status" value="1"/>
</dbReference>
<organism evidence="4 5">
    <name type="scientific">Terrapene triunguis</name>
    <name type="common">Three-toed box turtle</name>
    <dbReference type="NCBI Taxonomy" id="2587831"/>
    <lineage>
        <taxon>Eukaryota</taxon>
        <taxon>Metazoa</taxon>
        <taxon>Chordata</taxon>
        <taxon>Craniata</taxon>
        <taxon>Vertebrata</taxon>
        <taxon>Euteleostomi</taxon>
        <taxon>Archelosauria</taxon>
        <taxon>Testudinata</taxon>
        <taxon>Testudines</taxon>
        <taxon>Cryptodira</taxon>
        <taxon>Durocryptodira</taxon>
        <taxon>Testudinoidea</taxon>
        <taxon>Emydidae</taxon>
        <taxon>Terrapene</taxon>
    </lineage>
</organism>
<dbReference type="PANTHER" id="PTHR23019">
    <property type="entry name" value="NUCLEAR PORE MEMBRANE GLYCOPROTEIN GP210-RELATED"/>
    <property type="match status" value="1"/>
</dbReference>
<feature type="chain" id="PRO_5025513060" description="Nucleoporin 210 like" evidence="1">
    <location>
        <begin position="36"/>
        <end position="275"/>
    </location>
</feature>
<feature type="domain" description="NUP210 Ig-like" evidence="2">
    <location>
        <begin position="209"/>
        <end position="243"/>
    </location>
</feature>
<dbReference type="Pfam" id="PF22969">
    <property type="entry name" value="Ig_NUP210_2nd"/>
    <property type="match status" value="1"/>
</dbReference>
<accession>A0A674JJV5</accession>
<feature type="domain" description="NUP210 Ig-like" evidence="3">
    <location>
        <begin position="93"/>
        <end position="200"/>
    </location>
</feature>
<evidence type="ECO:0008006" key="6">
    <source>
        <dbReference type="Google" id="ProtNLM"/>
    </source>
</evidence>
<keyword evidence="1" id="KW-0732">Signal</keyword>
<dbReference type="GeneTree" id="ENSGT00390000009491"/>
<sequence>NAAASGVAPGAWARGRPPPLLLPLPFLLLLGPARPFKLNVPKVLLPFSRELHVPFVLEAEGGTLIYSHLLVTGHLLRCDIIVDMINSIEIISRTREIYVEDSPLELTVRALDVEGNTFSSLSGMTFEWSIAKDDDMEGLELSSKIRILKYSEAEYSPPDYIVEMERAGKQGDRILVSGIKTGAAIIKVRIQEPTYKKVAAALVRLLVLENIFLIPSYDIYLLVGAYIQYQVAKIVQGKITGLTYLCPCVWGRLLLWLSGTQICAFIKRESCGRQQ</sequence>
<evidence type="ECO:0000313" key="5">
    <source>
        <dbReference type="Proteomes" id="UP000472274"/>
    </source>
</evidence>